<dbReference type="InterPro" id="IPR003877">
    <property type="entry name" value="SPRY_dom"/>
</dbReference>
<accession>A0A6G0IC08</accession>
<dbReference type="FunFam" id="2.60.120.920:FF:000004">
    <property type="entry name" value="Butyrophilin subfamily 1 member A1"/>
    <property type="match status" value="1"/>
</dbReference>
<dbReference type="InterPro" id="IPR013083">
    <property type="entry name" value="Znf_RING/FYVE/PHD"/>
</dbReference>
<dbReference type="InterPro" id="IPR001841">
    <property type="entry name" value="Znf_RING"/>
</dbReference>
<dbReference type="GO" id="GO:0008270">
    <property type="term" value="F:zinc ion binding"/>
    <property type="evidence" value="ECO:0007669"/>
    <property type="project" value="UniProtKB-KW"/>
</dbReference>
<dbReference type="Proteomes" id="UP000424527">
    <property type="component" value="Unassembled WGS sequence"/>
</dbReference>
<evidence type="ECO:0000259" key="8">
    <source>
        <dbReference type="PROSITE" id="PS50188"/>
    </source>
</evidence>
<dbReference type="SMART" id="SM00589">
    <property type="entry name" value="PRY"/>
    <property type="match status" value="1"/>
</dbReference>
<evidence type="ECO:0000259" key="7">
    <source>
        <dbReference type="PROSITE" id="PS50119"/>
    </source>
</evidence>
<dbReference type="PROSITE" id="PS00518">
    <property type="entry name" value="ZF_RING_1"/>
    <property type="match status" value="1"/>
</dbReference>
<dbReference type="PRINTS" id="PR01407">
    <property type="entry name" value="BUTYPHLNCDUF"/>
</dbReference>
<organism evidence="9 10">
    <name type="scientific">Larimichthys crocea</name>
    <name type="common">Large yellow croaker</name>
    <name type="synonym">Pseudosciaena crocea</name>
    <dbReference type="NCBI Taxonomy" id="215358"/>
    <lineage>
        <taxon>Eukaryota</taxon>
        <taxon>Metazoa</taxon>
        <taxon>Chordata</taxon>
        <taxon>Craniata</taxon>
        <taxon>Vertebrata</taxon>
        <taxon>Euteleostomi</taxon>
        <taxon>Actinopterygii</taxon>
        <taxon>Neopterygii</taxon>
        <taxon>Teleostei</taxon>
        <taxon>Neoteleostei</taxon>
        <taxon>Acanthomorphata</taxon>
        <taxon>Eupercaria</taxon>
        <taxon>Sciaenidae</taxon>
        <taxon>Larimichthys</taxon>
    </lineage>
</organism>
<feature type="coiled-coil region" evidence="5">
    <location>
        <begin position="200"/>
        <end position="241"/>
    </location>
</feature>
<feature type="domain" description="B box-type" evidence="7">
    <location>
        <begin position="95"/>
        <end position="134"/>
    </location>
</feature>
<dbReference type="PANTHER" id="PTHR24103">
    <property type="entry name" value="E3 UBIQUITIN-PROTEIN LIGASE TRIM"/>
    <property type="match status" value="1"/>
</dbReference>
<evidence type="ECO:0000256" key="5">
    <source>
        <dbReference type="SAM" id="Coils"/>
    </source>
</evidence>
<dbReference type="SUPFAM" id="SSF57845">
    <property type="entry name" value="B-box zinc-binding domain"/>
    <property type="match status" value="1"/>
</dbReference>
<dbReference type="Gene3D" id="2.60.120.920">
    <property type="match status" value="1"/>
</dbReference>
<keyword evidence="3" id="KW-0862">Zinc</keyword>
<dbReference type="CDD" id="cd12893">
    <property type="entry name" value="SPRY_PRY_TRIM35"/>
    <property type="match status" value="1"/>
</dbReference>
<evidence type="ECO:0000313" key="9">
    <source>
        <dbReference type="EMBL" id="KAE8289025.1"/>
    </source>
</evidence>
<dbReference type="InterPro" id="IPR000315">
    <property type="entry name" value="Znf_B-box"/>
</dbReference>
<dbReference type="SMART" id="SM00184">
    <property type="entry name" value="RING"/>
    <property type="match status" value="1"/>
</dbReference>
<dbReference type="Pfam" id="PF13445">
    <property type="entry name" value="zf-RING_UBOX"/>
    <property type="match status" value="1"/>
</dbReference>
<dbReference type="SUPFAM" id="SSF49899">
    <property type="entry name" value="Concanavalin A-like lectins/glucanases"/>
    <property type="match status" value="1"/>
</dbReference>
<evidence type="ECO:0000256" key="2">
    <source>
        <dbReference type="ARBA" id="ARBA00022771"/>
    </source>
</evidence>
<evidence type="ECO:0000313" key="10">
    <source>
        <dbReference type="Proteomes" id="UP000424527"/>
    </source>
</evidence>
<dbReference type="SUPFAM" id="SSF57850">
    <property type="entry name" value="RING/U-box"/>
    <property type="match status" value="1"/>
</dbReference>
<dbReference type="InterPro" id="IPR017907">
    <property type="entry name" value="Znf_RING_CS"/>
</dbReference>
<name>A0A6G0IC08_LARCR</name>
<keyword evidence="5" id="KW-0175">Coiled coil</keyword>
<dbReference type="Pfam" id="PF13765">
    <property type="entry name" value="PRY"/>
    <property type="match status" value="1"/>
</dbReference>
<evidence type="ECO:0000259" key="6">
    <source>
        <dbReference type="PROSITE" id="PS50089"/>
    </source>
</evidence>
<dbReference type="InterPro" id="IPR006574">
    <property type="entry name" value="PRY"/>
</dbReference>
<evidence type="ECO:0000256" key="3">
    <source>
        <dbReference type="ARBA" id="ARBA00022833"/>
    </source>
</evidence>
<dbReference type="SMART" id="SM00336">
    <property type="entry name" value="BBOX"/>
    <property type="match status" value="1"/>
</dbReference>
<dbReference type="PROSITE" id="PS50089">
    <property type="entry name" value="ZF_RING_2"/>
    <property type="match status" value="1"/>
</dbReference>
<gene>
    <name evidence="9" type="ORF">D5F01_LYC12903</name>
</gene>
<reference evidence="9 10" key="1">
    <citation type="submission" date="2019-07" db="EMBL/GenBank/DDBJ databases">
        <title>Chromosome genome assembly for large yellow croaker.</title>
        <authorList>
            <person name="Xiao S."/>
        </authorList>
    </citation>
    <scope>NUCLEOTIDE SEQUENCE [LARGE SCALE GENOMIC DNA]</scope>
    <source>
        <strain evidence="9">JMULYC20181020</strain>
        <tissue evidence="9">Muscle</tissue>
    </source>
</reference>
<keyword evidence="2 4" id="KW-0863">Zinc-finger</keyword>
<feature type="domain" description="B30.2/SPRY" evidence="8">
    <location>
        <begin position="281"/>
        <end position="473"/>
    </location>
</feature>
<dbReference type="InterPro" id="IPR013320">
    <property type="entry name" value="ConA-like_dom_sf"/>
</dbReference>
<dbReference type="AlphaFoldDB" id="A0A6G0IC08"/>
<dbReference type="InterPro" id="IPR001870">
    <property type="entry name" value="B30.2/SPRY"/>
</dbReference>
<dbReference type="InterPro" id="IPR043136">
    <property type="entry name" value="B30.2/SPRY_sf"/>
</dbReference>
<dbReference type="Gene3D" id="3.30.160.60">
    <property type="entry name" value="Classic Zinc Finger"/>
    <property type="match status" value="1"/>
</dbReference>
<dbReference type="InterPro" id="IPR050143">
    <property type="entry name" value="TRIM/RBCC"/>
</dbReference>
<dbReference type="EMBL" id="REGW02000012">
    <property type="protein sequence ID" value="KAE8289025.1"/>
    <property type="molecule type" value="Genomic_DNA"/>
</dbReference>
<keyword evidence="1" id="KW-0479">Metal-binding</keyword>
<evidence type="ECO:0000256" key="4">
    <source>
        <dbReference type="PROSITE-ProRule" id="PRU00024"/>
    </source>
</evidence>
<feature type="domain" description="RING-type" evidence="6">
    <location>
        <begin position="23"/>
        <end position="61"/>
    </location>
</feature>
<dbReference type="Pfam" id="PF00643">
    <property type="entry name" value="zf-B_box"/>
    <property type="match status" value="1"/>
</dbReference>
<dbReference type="PROSITE" id="PS50188">
    <property type="entry name" value="B302_SPRY"/>
    <property type="match status" value="1"/>
</dbReference>
<keyword evidence="10" id="KW-1185">Reference proteome</keyword>
<evidence type="ECO:0000256" key="1">
    <source>
        <dbReference type="ARBA" id="ARBA00022723"/>
    </source>
</evidence>
<dbReference type="SMART" id="SM00449">
    <property type="entry name" value="SPRY"/>
    <property type="match status" value="1"/>
</dbReference>
<comment type="caution">
    <text evidence="9">The sequence shown here is derived from an EMBL/GenBank/DDBJ whole genome shotgun (WGS) entry which is preliminary data.</text>
</comment>
<protein>
    <submittedName>
        <fullName evidence="9">Zinc-binding protein A33</fullName>
    </submittedName>
</protein>
<proteinExistence type="predicted"/>
<dbReference type="InterPro" id="IPR027370">
    <property type="entry name" value="Znf-RING_euk"/>
</dbReference>
<dbReference type="Gene3D" id="3.30.40.10">
    <property type="entry name" value="Zinc/RING finger domain, C3HC4 (zinc finger)"/>
    <property type="match status" value="1"/>
</dbReference>
<dbReference type="InterPro" id="IPR003879">
    <property type="entry name" value="Butyrophylin_SPRY"/>
</dbReference>
<sequence>MADSMDEDMAQEDPLPLQQDLTCSVCKSIFRDPVLLPCSHSFCRECLQGSMKVNMNCPLCRAVFEEGNIICNRALSDACETFQKHSTVRPSQKRAAEDSCNLHLKPLELYCEKDEEPVCVDCVSLHNMHRLFSLRDGASSCKRELSFKVQIFEKKVESYKKMTHKLSNAKGYVKYQAEQAERQIKAEFERLHKALVTEEALRLKALATEEEQKIAAIEELIENTNKDVVTLKELIDSLKKEMGNDDLPLLRNFQNLKRKAQWPRDDPCLPDDSLLDMGAHVGSLSFKIWRNLQAHVKYSPVVLNPNTASPWLSLNADLTNVKESSERLTTPDNPERFDPCVFILGAEGYNSGKHKWDVIVGDNPKWILGVCKESVARKKKFTVSTSRGVFSIGLSKGVYTALTPERTELQVQQRPERIRIKLNVDKGEVSFWDAGSTKHIVTLTNTFDEKMFPIFGPGLHATPMTLAPGKIAVHTS</sequence>
<dbReference type="PROSITE" id="PS50119">
    <property type="entry name" value="ZF_BBOX"/>
    <property type="match status" value="1"/>
</dbReference>
<dbReference type="Pfam" id="PF00622">
    <property type="entry name" value="SPRY"/>
    <property type="match status" value="1"/>
</dbReference>